<dbReference type="KEGG" id="senf:GJR95_20910"/>
<evidence type="ECO:0008006" key="3">
    <source>
        <dbReference type="Google" id="ProtNLM"/>
    </source>
</evidence>
<sequence length="412" mass="45490">MAEGMMIGSECADWWAKRNKAYHAELEQYILENPGNFAVYIATAKASGADYLNTMYVDLARIGEGAADGSLKGAVQDFLRVLNFVPQGKVLKESATYFRAIVQQFTNLTIWRWLRGGLCAPIAIGQALQRAGYRIAISVSEIAKAIGIPLETIATSGTPNRLIADALRRLGVVFSEIDTARRRGLTSFEELKRLAIQEDRPLLVVLKSLENNVGHLILVSKTLSGIKIIDRYGLFNSLDELSKFYRQGTFVVNTSQPLFSIVNAVVDEKLIYLANQAGLLAVLVRQSLAVFDINFAKFSSSEALDADFEKFLDAKGKKPPAVLGDIVITGGYRIEVIPSDPTRSSLSAIARAQYGAVDLWPLIFDLNKEVIGKNPNRLVAGTKLLLLPIERYSTTELNDARKRSPTWRNYPS</sequence>
<dbReference type="AlphaFoldDB" id="A0A6P1VX33"/>
<evidence type="ECO:0000313" key="2">
    <source>
        <dbReference type="Proteomes" id="UP000464577"/>
    </source>
</evidence>
<dbReference type="Proteomes" id="UP000464577">
    <property type="component" value="Chromosome"/>
</dbReference>
<name>A0A6P1VX33_9BACT</name>
<dbReference type="EMBL" id="CP045997">
    <property type="protein sequence ID" value="QHV97315.1"/>
    <property type="molecule type" value="Genomic_DNA"/>
</dbReference>
<keyword evidence="2" id="KW-1185">Reference proteome</keyword>
<reference evidence="1 2" key="1">
    <citation type="submission" date="2019-11" db="EMBL/GenBank/DDBJ databases">
        <title>Spirosoma endbachense sp. nov., isolated from a natural salt meadow.</title>
        <authorList>
            <person name="Rojas J."/>
            <person name="Ambika Manirajan B."/>
            <person name="Ratering S."/>
            <person name="Suarez C."/>
            <person name="Geissler-Plaum R."/>
            <person name="Schnell S."/>
        </authorList>
    </citation>
    <scope>NUCLEOTIDE SEQUENCE [LARGE SCALE GENOMIC DNA]</scope>
    <source>
        <strain evidence="1 2">I-24</strain>
    </source>
</reference>
<gene>
    <name evidence="1" type="ORF">GJR95_20910</name>
</gene>
<protein>
    <recommendedName>
        <fullName evidence="3">LysM domain-containing protein</fullName>
    </recommendedName>
</protein>
<evidence type="ECO:0000313" key="1">
    <source>
        <dbReference type="EMBL" id="QHV97315.1"/>
    </source>
</evidence>
<dbReference type="RefSeq" id="WP_162387726.1">
    <property type="nucleotide sequence ID" value="NZ_CP045997.1"/>
</dbReference>
<accession>A0A6P1VX33</accession>
<proteinExistence type="predicted"/>
<organism evidence="1 2">
    <name type="scientific">Spirosoma endbachense</name>
    <dbReference type="NCBI Taxonomy" id="2666025"/>
    <lineage>
        <taxon>Bacteria</taxon>
        <taxon>Pseudomonadati</taxon>
        <taxon>Bacteroidota</taxon>
        <taxon>Cytophagia</taxon>
        <taxon>Cytophagales</taxon>
        <taxon>Cytophagaceae</taxon>
        <taxon>Spirosoma</taxon>
    </lineage>
</organism>